<evidence type="ECO:0000256" key="5">
    <source>
        <dbReference type="ARBA" id="ARBA00023284"/>
    </source>
</evidence>
<evidence type="ECO:0000256" key="4">
    <source>
        <dbReference type="ARBA" id="ARBA00023157"/>
    </source>
</evidence>
<dbReference type="PANTHER" id="PTHR42852:SF6">
    <property type="entry name" value="THIOL:DISULFIDE INTERCHANGE PROTEIN DSBE"/>
    <property type="match status" value="1"/>
</dbReference>
<keyword evidence="8" id="KW-0413">Isomerase</keyword>
<dbReference type="InterPro" id="IPR013766">
    <property type="entry name" value="Thioredoxin_domain"/>
</dbReference>
<evidence type="ECO:0000313" key="8">
    <source>
        <dbReference type="EMBL" id="SDZ95744.1"/>
    </source>
</evidence>
<evidence type="ECO:0000256" key="1">
    <source>
        <dbReference type="ARBA" id="ARBA00004196"/>
    </source>
</evidence>
<dbReference type="EMBL" id="FNQV01000003">
    <property type="protein sequence ID" value="SDZ95744.1"/>
    <property type="molecule type" value="Genomic_DNA"/>
</dbReference>
<name>A0A1H3XAN7_9ACTO</name>
<keyword evidence="4" id="KW-1015">Disulfide bond</keyword>
<dbReference type="AlphaFoldDB" id="A0A1H3XAN7"/>
<keyword evidence="2" id="KW-0201">Cytochrome c-type biogenesis</keyword>
<feature type="domain" description="Thioredoxin" evidence="7">
    <location>
        <begin position="47"/>
        <end position="189"/>
    </location>
</feature>
<comment type="subcellular location">
    <subcellularLocation>
        <location evidence="1">Cell envelope</location>
    </subcellularLocation>
</comment>
<evidence type="ECO:0000256" key="6">
    <source>
        <dbReference type="SAM" id="SignalP"/>
    </source>
</evidence>
<dbReference type="Gene3D" id="3.40.30.10">
    <property type="entry name" value="Glutaredoxin"/>
    <property type="match status" value="1"/>
</dbReference>
<dbReference type="GO" id="GO:0016853">
    <property type="term" value="F:isomerase activity"/>
    <property type="evidence" value="ECO:0007669"/>
    <property type="project" value="UniProtKB-KW"/>
</dbReference>
<keyword evidence="3" id="KW-0735">Signal-anchor</keyword>
<dbReference type="CDD" id="cd02966">
    <property type="entry name" value="TlpA_like_family"/>
    <property type="match status" value="1"/>
</dbReference>
<keyword evidence="5" id="KW-0676">Redox-active center</keyword>
<reference evidence="9" key="1">
    <citation type="submission" date="2016-10" db="EMBL/GenBank/DDBJ databases">
        <authorList>
            <person name="Varghese N."/>
            <person name="Submissions S."/>
        </authorList>
    </citation>
    <scope>NUCLEOTIDE SEQUENCE [LARGE SCALE GENOMIC DNA]</scope>
    <source>
        <strain evidence="9">KPR-1</strain>
    </source>
</reference>
<evidence type="ECO:0000313" key="9">
    <source>
        <dbReference type="Proteomes" id="UP000199288"/>
    </source>
</evidence>
<dbReference type="SUPFAM" id="SSF52833">
    <property type="entry name" value="Thioredoxin-like"/>
    <property type="match status" value="1"/>
</dbReference>
<dbReference type="OrthoDB" id="9790194at2"/>
<sequence length="192" mass="20006">MTPRFSRLAAAALAVALLGGCAESNAPGTATSPGAGYQAGDGSFTIWQPAERGEPIEISGQSLDGKDIDSADWAGDVAVVNFWYAACPPCRAEAPDLKALSQEFTAVHFLGINPRDDQAAASAFEDTFEVPYPTILDPSATIVASMQGKVPLQAMPTTVVIDKSGRVSGRILGRIDPEILKGLIEDALAESS</sequence>
<organism evidence="8 9">
    <name type="scientific">Bowdeniella nasicola</name>
    <dbReference type="NCBI Taxonomy" id="208480"/>
    <lineage>
        <taxon>Bacteria</taxon>
        <taxon>Bacillati</taxon>
        <taxon>Actinomycetota</taxon>
        <taxon>Actinomycetes</taxon>
        <taxon>Actinomycetales</taxon>
        <taxon>Actinomycetaceae</taxon>
        <taxon>Bowdeniella</taxon>
    </lineage>
</organism>
<evidence type="ECO:0000259" key="7">
    <source>
        <dbReference type="PROSITE" id="PS51352"/>
    </source>
</evidence>
<dbReference type="InterPro" id="IPR050553">
    <property type="entry name" value="Thioredoxin_ResA/DsbE_sf"/>
</dbReference>
<proteinExistence type="predicted"/>
<dbReference type="GO" id="GO:0017004">
    <property type="term" value="P:cytochrome complex assembly"/>
    <property type="evidence" value="ECO:0007669"/>
    <property type="project" value="UniProtKB-KW"/>
</dbReference>
<keyword evidence="9" id="KW-1185">Reference proteome</keyword>
<dbReference type="PROSITE" id="PS51257">
    <property type="entry name" value="PROKAR_LIPOPROTEIN"/>
    <property type="match status" value="1"/>
</dbReference>
<dbReference type="InterPro" id="IPR013740">
    <property type="entry name" value="Redoxin"/>
</dbReference>
<dbReference type="PANTHER" id="PTHR42852">
    <property type="entry name" value="THIOL:DISULFIDE INTERCHANGE PROTEIN DSBE"/>
    <property type="match status" value="1"/>
</dbReference>
<dbReference type="GO" id="GO:0030313">
    <property type="term" value="C:cell envelope"/>
    <property type="evidence" value="ECO:0007669"/>
    <property type="project" value="UniProtKB-SubCell"/>
</dbReference>
<keyword evidence="6" id="KW-0732">Signal</keyword>
<dbReference type="InterPro" id="IPR036249">
    <property type="entry name" value="Thioredoxin-like_sf"/>
</dbReference>
<evidence type="ECO:0000256" key="2">
    <source>
        <dbReference type="ARBA" id="ARBA00022748"/>
    </source>
</evidence>
<dbReference type="Pfam" id="PF08534">
    <property type="entry name" value="Redoxin"/>
    <property type="match status" value="1"/>
</dbReference>
<protein>
    <submittedName>
        <fullName evidence="8">Thiol-disulfide isomerase or thioredoxin</fullName>
    </submittedName>
</protein>
<accession>A0A1H3XAN7</accession>
<feature type="signal peptide" evidence="6">
    <location>
        <begin position="1"/>
        <end position="26"/>
    </location>
</feature>
<feature type="chain" id="PRO_5011759623" evidence="6">
    <location>
        <begin position="27"/>
        <end position="192"/>
    </location>
</feature>
<gene>
    <name evidence="8" type="ORF">SAMN02910418_00645</name>
</gene>
<dbReference type="RefSeq" id="WP_092561973.1">
    <property type="nucleotide sequence ID" value="NZ_FNQV01000003.1"/>
</dbReference>
<dbReference type="GO" id="GO:0016491">
    <property type="term" value="F:oxidoreductase activity"/>
    <property type="evidence" value="ECO:0007669"/>
    <property type="project" value="InterPro"/>
</dbReference>
<dbReference type="PROSITE" id="PS51352">
    <property type="entry name" value="THIOREDOXIN_2"/>
    <property type="match status" value="1"/>
</dbReference>
<dbReference type="Proteomes" id="UP000199288">
    <property type="component" value="Unassembled WGS sequence"/>
</dbReference>
<keyword evidence="3" id="KW-0812">Transmembrane</keyword>
<evidence type="ECO:0000256" key="3">
    <source>
        <dbReference type="ARBA" id="ARBA00022968"/>
    </source>
</evidence>